<evidence type="ECO:0000313" key="5">
    <source>
        <dbReference type="Proteomes" id="UP000292052"/>
    </source>
</evidence>
<evidence type="ECO:0000256" key="3">
    <source>
        <dbReference type="ARBA" id="ARBA00022737"/>
    </source>
</evidence>
<keyword evidence="3" id="KW-0677">Repeat</keyword>
<evidence type="ECO:0000256" key="2">
    <source>
        <dbReference type="ARBA" id="ARBA00022729"/>
    </source>
</evidence>
<keyword evidence="2" id="KW-0732">Signal</keyword>
<dbReference type="InterPro" id="IPR003591">
    <property type="entry name" value="Leu-rich_rpt_typical-subtyp"/>
</dbReference>
<evidence type="ECO:0000313" key="4">
    <source>
        <dbReference type="EMBL" id="RZB38669.1"/>
    </source>
</evidence>
<dbReference type="Proteomes" id="UP000292052">
    <property type="component" value="Unassembled WGS sequence"/>
</dbReference>
<evidence type="ECO:0000256" key="1">
    <source>
        <dbReference type="ARBA" id="ARBA00022614"/>
    </source>
</evidence>
<dbReference type="SMART" id="SM00369">
    <property type="entry name" value="LRR_TYP"/>
    <property type="match status" value="3"/>
</dbReference>
<dbReference type="STRING" id="1661398.A0A482V618"/>
<accession>A0A482V618</accession>
<reference evidence="4 5" key="1">
    <citation type="submission" date="2017-03" db="EMBL/GenBank/DDBJ databases">
        <title>Genome of the blue death feigning beetle - Asbolus verrucosus.</title>
        <authorList>
            <person name="Rider S.D."/>
        </authorList>
    </citation>
    <scope>NUCLEOTIDE SEQUENCE [LARGE SCALE GENOMIC DNA]</scope>
    <source>
        <strain evidence="4">Butters</strain>
        <tissue evidence="4">Head and leg muscle</tissue>
    </source>
</reference>
<dbReference type="Gene3D" id="3.80.10.10">
    <property type="entry name" value="Ribonuclease Inhibitor"/>
    <property type="match status" value="1"/>
</dbReference>
<dbReference type="OrthoDB" id="676979at2759"/>
<keyword evidence="1" id="KW-0433">Leucine-rich repeat</keyword>
<keyword evidence="5" id="KW-1185">Reference proteome</keyword>
<dbReference type="InterPro" id="IPR032675">
    <property type="entry name" value="LRR_dom_sf"/>
</dbReference>
<proteinExistence type="predicted"/>
<name>A0A482V618_ASBVE</name>
<gene>
    <name evidence="4" type="ORF">BDFB_006547</name>
</gene>
<organism evidence="4 5">
    <name type="scientific">Asbolus verrucosus</name>
    <name type="common">Desert ironclad beetle</name>
    <dbReference type="NCBI Taxonomy" id="1661398"/>
    <lineage>
        <taxon>Eukaryota</taxon>
        <taxon>Metazoa</taxon>
        <taxon>Ecdysozoa</taxon>
        <taxon>Arthropoda</taxon>
        <taxon>Hexapoda</taxon>
        <taxon>Insecta</taxon>
        <taxon>Pterygota</taxon>
        <taxon>Neoptera</taxon>
        <taxon>Endopterygota</taxon>
        <taxon>Coleoptera</taxon>
        <taxon>Polyphaga</taxon>
        <taxon>Cucujiformia</taxon>
        <taxon>Tenebrionidae</taxon>
        <taxon>Pimeliinae</taxon>
        <taxon>Asbolus</taxon>
    </lineage>
</organism>
<comment type="caution">
    <text evidence="4">The sequence shown here is derived from an EMBL/GenBank/DDBJ whole genome shotgun (WGS) entry which is preliminary data.</text>
</comment>
<dbReference type="AlphaFoldDB" id="A0A482V618"/>
<protein>
    <submittedName>
        <fullName evidence="4">LRR 8 domain containing protein</fullName>
    </submittedName>
</protein>
<dbReference type="Pfam" id="PF13855">
    <property type="entry name" value="LRR_8"/>
    <property type="match status" value="1"/>
</dbReference>
<dbReference type="InterPro" id="IPR001611">
    <property type="entry name" value="Leu-rich_rpt"/>
</dbReference>
<dbReference type="SUPFAM" id="SSF52058">
    <property type="entry name" value="L domain-like"/>
    <property type="match status" value="1"/>
</dbReference>
<dbReference type="InterPro" id="IPR050541">
    <property type="entry name" value="LRR_TM_domain-containing"/>
</dbReference>
<dbReference type="GO" id="GO:0005886">
    <property type="term" value="C:plasma membrane"/>
    <property type="evidence" value="ECO:0007669"/>
    <property type="project" value="TreeGrafter"/>
</dbReference>
<dbReference type="EMBL" id="QDEB01134989">
    <property type="protein sequence ID" value="RZB38669.1"/>
    <property type="molecule type" value="Genomic_DNA"/>
</dbReference>
<dbReference type="PANTHER" id="PTHR24369">
    <property type="entry name" value="ANTIGEN BSP, PUTATIVE-RELATED"/>
    <property type="match status" value="1"/>
</dbReference>
<dbReference type="PANTHER" id="PTHR24369:SF210">
    <property type="entry name" value="CHAOPTIN-RELATED"/>
    <property type="match status" value="1"/>
</dbReference>
<sequence>MEYNLVQELPADAFGYFVNFYKGHKDVKLWYLVLSDNKLEKIHPDAFKGLTEVAYLNLHNNSIQELPPGVFRTVKYINNLVLSDNKIIDIDVPQVFKNTKLTYVTLENNQLSCLPVDIFNITKIYNLKLDGNPLGCECVKSWEMWQNQTGKNIVSFDNIRESCIQ</sequence>